<name>A0A1Z3HVA8_9CYAN</name>
<dbReference type="Proteomes" id="UP000191901">
    <property type="component" value="Chromosome"/>
</dbReference>
<sequence length="75" mass="8345">MLGRQLSPSSPLELNVQRDPEKAFKMSAAETVSPLVSSTVCLRALLAYYPGDWSPPLYLMTARCLEKPTLASLWF</sequence>
<gene>
    <name evidence="1" type="ORF">XM38_051980</name>
</gene>
<evidence type="ECO:0000313" key="2">
    <source>
        <dbReference type="Proteomes" id="UP000191901"/>
    </source>
</evidence>
<reference evidence="1 2" key="1">
    <citation type="journal article" date="2016" name="Biochim. Biophys. Acta">
        <title>Characterization of red-shifted phycobilisomes isolated from the chlorophyll f-containing cyanobacterium Halomicronema hongdechloris.</title>
        <authorList>
            <person name="Li Y."/>
            <person name="Lin Y."/>
            <person name="Garvey C.J."/>
            <person name="Birch D."/>
            <person name="Corkery R.W."/>
            <person name="Loughlin P.C."/>
            <person name="Scheer H."/>
            <person name="Willows R.D."/>
            <person name="Chen M."/>
        </authorList>
    </citation>
    <scope>NUCLEOTIDE SEQUENCE [LARGE SCALE GENOMIC DNA]</scope>
    <source>
        <strain evidence="1 2">C2206</strain>
    </source>
</reference>
<organism evidence="1 2">
    <name type="scientific">Halomicronema hongdechloris C2206</name>
    <dbReference type="NCBI Taxonomy" id="1641165"/>
    <lineage>
        <taxon>Bacteria</taxon>
        <taxon>Bacillati</taxon>
        <taxon>Cyanobacteriota</taxon>
        <taxon>Cyanophyceae</taxon>
        <taxon>Nodosilineales</taxon>
        <taxon>Nodosilineaceae</taxon>
        <taxon>Halomicronema</taxon>
    </lineage>
</organism>
<protein>
    <submittedName>
        <fullName evidence="1">Uncharacterized protein</fullName>
    </submittedName>
</protein>
<accession>A0A1Z3HVA8</accession>
<dbReference type="EMBL" id="CP021983">
    <property type="protein sequence ID" value="ASC74223.1"/>
    <property type="molecule type" value="Genomic_DNA"/>
</dbReference>
<dbReference type="AlphaFoldDB" id="A0A1Z3HVA8"/>
<keyword evidence="2" id="KW-1185">Reference proteome</keyword>
<proteinExistence type="predicted"/>
<evidence type="ECO:0000313" key="1">
    <source>
        <dbReference type="EMBL" id="ASC74223.1"/>
    </source>
</evidence>
<dbReference type="KEGG" id="hhg:XM38_051980"/>